<dbReference type="InterPro" id="IPR013098">
    <property type="entry name" value="Ig_I-set"/>
</dbReference>
<dbReference type="GeneTree" id="ENSGT00940000160524"/>
<feature type="region of interest" description="Disordered" evidence="18">
    <location>
        <begin position="1660"/>
        <end position="1693"/>
    </location>
</feature>
<dbReference type="Gene3D" id="2.60.40.10">
    <property type="entry name" value="Immunoglobulins"/>
    <property type="match status" value="2"/>
</dbReference>
<evidence type="ECO:0000313" key="21">
    <source>
        <dbReference type="Ensembl" id="ENSOANP00000022253.3"/>
    </source>
</evidence>
<dbReference type="InterPro" id="IPR036179">
    <property type="entry name" value="Ig-like_dom_sf"/>
</dbReference>
<evidence type="ECO:0000256" key="7">
    <source>
        <dbReference type="ARBA" id="ARBA00022679"/>
    </source>
</evidence>
<feature type="compositionally biased region" description="Basic and acidic residues" evidence="18">
    <location>
        <begin position="1223"/>
        <end position="1238"/>
    </location>
</feature>
<dbReference type="CDD" id="cd16974">
    <property type="entry name" value="Alpha_kinase_ALPK2"/>
    <property type="match status" value="1"/>
</dbReference>
<comment type="catalytic activity">
    <reaction evidence="14">
        <text>L-seryl-[protein] + ATP = O-phospho-L-seryl-[protein] + ADP + H(+)</text>
        <dbReference type="Rhea" id="RHEA:17989"/>
        <dbReference type="Rhea" id="RHEA-COMP:9863"/>
        <dbReference type="Rhea" id="RHEA-COMP:11604"/>
        <dbReference type="ChEBI" id="CHEBI:15378"/>
        <dbReference type="ChEBI" id="CHEBI:29999"/>
        <dbReference type="ChEBI" id="CHEBI:30616"/>
        <dbReference type="ChEBI" id="CHEBI:83421"/>
        <dbReference type="ChEBI" id="CHEBI:456216"/>
        <dbReference type="EC" id="2.7.11.1"/>
    </reaction>
</comment>
<name>F6VN61_ORNAN</name>
<dbReference type="KEGG" id="oaa:100079965"/>
<dbReference type="SUPFAM" id="SSF56112">
    <property type="entry name" value="Protein kinase-like (PK-like)"/>
    <property type="match status" value="1"/>
</dbReference>
<feature type="region of interest" description="Disordered" evidence="18">
    <location>
        <begin position="1572"/>
        <end position="1613"/>
    </location>
</feature>
<feature type="compositionally biased region" description="Basic and acidic residues" evidence="18">
    <location>
        <begin position="1593"/>
        <end position="1604"/>
    </location>
</feature>
<comment type="subcellular location">
    <subcellularLocation>
        <location evidence="1">Basolateral cell membrane</location>
    </subcellularLocation>
</comment>
<feature type="compositionally biased region" description="Polar residues" evidence="18">
    <location>
        <begin position="2115"/>
        <end position="2128"/>
    </location>
</feature>
<evidence type="ECO:0000256" key="10">
    <source>
        <dbReference type="ARBA" id="ARBA00023136"/>
    </source>
</evidence>
<comment type="function">
    <text evidence="15">Protein kinase that recognizes phosphorylation sites in which the surrounding peptides have an alpha-helical conformation. Regulates cardiac development and cardiomyocyte differentiation by negatively regulating Wnt/beta-catenin signaling.</text>
</comment>
<dbReference type="FunFam" id="3.20.200.10:FF:000005">
    <property type="entry name" value="Alpha-protein kinase 2"/>
    <property type="match status" value="1"/>
</dbReference>
<dbReference type="RefSeq" id="XP_007657993.2">
    <property type="nucleotide sequence ID" value="XM_007659803.2"/>
</dbReference>
<feature type="compositionally biased region" description="Polar residues" evidence="18">
    <location>
        <begin position="1490"/>
        <end position="1514"/>
    </location>
</feature>
<evidence type="ECO:0000256" key="6">
    <source>
        <dbReference type="ARBA" id="ARBA00022527"/>
    </source>
</evidence>
<proteinExistence type="inferred from homology"/>
<evidence type="ECO:0000256" key="13">
    <source>
        <dbReference type="ARBA" id="ARBA00047899"/>
    </source>
</evidence>
<keyword evidence="12" id="KW-0393">Immunoglobulin domain</keyword>
<dbReference type="GeneID" id="100079965"/>
<keyword evidence="9" id="KW-0418">Kinase</keyword>
<feature type="region of interest" description="Disordered" evidence="18">
    <location>
        <begin position="185"/>
        <end position="210"/>
    </location>
</feature>
<comment type="catalytic activity">
    <reaction evidence="13">
        <text>L-threonyl-[protein] + ATP = O-phospho-L-threonyl-[protein] + ADP + H(+)</text>
        <dbReference type="Rhea" id="RHEA:46608"/>
        <dbReference type="Rhea" id="RHEA-COMP:11060"/>
        <dbReference type="Rhea" id="RHEA-COMP:11605"/>
        <dbReference type="ChEBI" id="CHEBI:15378"/>
        <dbReference type="ChEBI" id="CHEBI:30013"/>
        <dbReference type="ChEBI" id="CHEBI:30616"/>
        <dbReference type="ChEBI" id="CHEBI:61977"/>
        <dbReference type="ChEBI" id="CHEBI:456216"/>
        <dbReference type="EC" id="2.7.11.1"/>
    </reaction>
</comment>
<feature type="compositionally biased region" description="Polar residues" evidence="18">
    <location>
        <begin position="822"/>
        <end position="834"/>
    </location>
</feature>
<evidence type="ECO:0000256" key="9">
    <source>
        <dbReference type="ARBA" id="ARBA00022777"/>
    </source>
</evidence>
<dbReference type="Pfam" id="PF07679">
    <property type="entry name" value="I-set"/>
    <property type="match status" value="2"/>
</dbReference>
<dbReference type="Proteomes" id="UP000002279">
    <property type="component" value="Chromosome 3"/>
</dbReference>
<dbReference type="PROSITE" id="PS51158">
    <property type="entry name" value="ALPHA_KINASE"/>
    <property type="match status" value="1"/>
</dbReference>
<keyword evidence="7" id="KW-0808">Transferase</keyword>
<feature type="region of interest" description="Disordered" evidence="18">
    <location>
        <begin position="473"/>
        <end position="508"/>
    </location>
</feature>
<dbReference type="InterPro" id="IPR003598">
    <property type="entry name" value="Ig_sub2"/>
</dbReference>
<feature type="domain" description="Alpha-type protein kinase" evidence="20">
    <location>
        <begin position="1871"/>
        <end position="2103"/>
    </location>
</feature>
<dbReference type="Pfam" id="PF02816">
    <property type="entry name" value="Alpha_kinase"/>
    <property type="match status" value="1"/>
</dbReference>
<dbReference type="InterPro" id="IPR011009">
    <property type="entry name" value="Kinase-like_dom_sf"/>
</dbReference>
<dbReference type="eggNOG" id="ENOG502QPP5">
    <property type="taxonomic scope" value="Eukaryota"/>
</dbReference>
<dbReference type="SMART" id="SM00409">
    <property type="entry name" value="IG"/>
    <property type="match status" value="2"/>
</dbReference>
<dbReference type="Gene3D" id="3.20.200.10">
    <property type="entry name" value="MHCK/EF2 kinase"/>
    <property type="match status" value="1"/>
</dbReference>
<dbReference type="GO" id="GO:0016323">
    <property type="term" value="C:basolateral plasma membrane"/>
    <property type="evidence" value="ECO:0007669"/>
    <property type="project" value="UniProtKB-SubCell"/>
</dbReference>
<feature type="compositionally biased region" description="Basic and acidic residues" evidence="18">
    <location>
        <begin position="1137"/>
        <end position="1164"/>
    </location>
</feature>
<feature type="compositionally biased region" description="Basic and acidic residues" evidence="18">
    <location>
        <begin position="1275"/>
        <end position="1291"/>
    </location>
</feature>
<dbReference type="InterPro" id="IPR003599">
    <property type="entry name" value="Ig_sub"/>
</dbReference>
<dbReference type="FunFam" id="2.60.40.10:FF:000080">
    <property type="entry name" value="Myosin light chain kinase, smooth muscle"/>
    <property type="match status" value="1"/>
</dbReference>
<dbReference type="InterPro" id="IPR013783">
    <property type="entry name" value="Ig-like_fold"/>
</dbReference>
<feature type="domain" description="Ig-like" evidence="19">
    <location>
        <begin position="17"/>
        <end position="93"/>
    </location>
</feature>
<evidence type="ECO:0000256" key="1">
    <source>
        <dbReference type="ARBA" id="ARBA00004187"/>
    </source>
</evidence>
<keyword evidence="11" id="KW-1015">Disulfide bond</keyword>
<dbReference type="SMART" id="SM00408">
    <property type="entry name" value="IGc2"/>
    <property type="match status" value="2"/>
</dbReference>
<evidence type="ECO:0000256" key="12">
    <source>
        <dbReference type="ARBA" id="ARBA00023319"/>
    </source>
</evidence>
<keyword evidence="5" id="KW-1003">Cell membrane</keyword>
<dbReference type="Bgee" id="ENSOANG00000014107">
    <property type="expression patterns" value="Expressed in heart and 3 other cell types or tissues"/>
</dbReference>
<dbReference type="FunCoup" id="F6VN61">
    <property type="interactions" value="26"/>
</dbReference>
<dbReference type="InterPro" id="IPR007110">
    <property type="entry name" value="Ig-like_dom"/>
</dbReference>
<keyword evidence="10" id="KW-0472">Membrane</keyword>
<organism evidence="21 22">
    <name type="scientific">Ornithorhynchus anatinus</name>
    <name type="common">Duckbill platypus</name>
    <dbReference type="NCBI Taxonomy" id="9258"/>
    <lineage>
        <taxon>Eukaryota</taxon>
        <taxon>Metazoa</taxon>
        <taxon>Chordata</taxon>
        <taxon>Craniata</taxon>
        <taxon>Vertebrata</taxon>
        <taxon>Euteleostomi</taxon>
        <taxon>Mammalia</taxon>
        <taxon>Monotremata</taxon>
        <taxon>Ornithorhynchidae</taxon>
        <taxon>Ornithorhynchus</taxon>
    </lineage>
</organism>
<dbReference type="SMART" id="SM00811">
    <property type="entry name" value="Alpha_kinase"/>
    <property type="match status" value="1"/>
</dbReference>
<feature type="region of interest" description="Disordered" evidence="18">
    <location>
        <begin position="1481"/>
        <end position="1534"/>
    </location>
</feature>
<dbReference type="OrthoDB" id="301415at2759"/>
<reference evidence="21" key="3">
    <citation type="submission" date="2025-09" db="UniProtKB">
        <authorList>
            <consortium name="Ensembl"/>
        </authorList>
    </citation>
    <scope>IDENTIFICATION</scope>
    <source>
        <strain evidence="21">Glennie</strain>
    </source>
</reference>
<dbReference type="PANTHER" id="PTHR47091:SF2">
    <property type="entry name" value="ALPHA-PROTEIN KINASE 2"/>
    <property type="match status" value="1"/>
</dbReference>
<evidence type="ECO:0000256" key="16">
    <source>
        <dbReference type="ARBA" id="ARBA00073273"/>
    </source>
</evidence>
<reference evidence="21 22" key="1">
    <citation type="journal article" date="2008" name="Nature">
        <title>Genome analysis of the platypus reveals unique signatures of evolution.</title>
        <authorList>
            <person name="Warren W.C."/>
            <person name="Hillier L.W."/>
            <person name="Marshall Graves J.A."/>
            <person name="Birney E."/>
            <person name="Ponting C.P."/>
            <person name="Grutzner F."/>
            <person name="Belov K."/>
            <person name="Miller W."/>
            <person name="Clarke L."/>
            <person name="Chinwalla A.T."/>
            <person name="Yang S.P."/>
            <person name="Heger A."/>
            <person name="Locke D.P."/>
            <person name="Miethke P."/>
            <person name="Waters P.D."/>
            <person name="Veyrunes F."/>
            <person name="Fulton L."/>
            <person name="Fulton B."/>
            <person name="Graves T."/>
            <person name="Wallis J."/>
            <person name="Puente X.S."/>
            <person name="Lopez-Otin C."/>
            <person name="Ordonez G.R."/>
            <person name="Eichler E.E."/>
            <person name="Chen L."/>
            <person name="Cheng Z."/>
            <person name="Deakin J.E."/>
            <person name="Alsop A."/>
            <person name="Thompson K."/>
            <person name="Kirby P."/>
            <person name="Papenfuss A.T."/>
            <person name="Wakefield M.J."/>
            <person name="Olender T."/>
            <person name="Lancet D."/>
            <person name="Huttley G.A."/>
            <person name="Smit A.F."/>
            <person name="Pask A."/>
            <person name="Temple-Smith P."/>
            <person name="Batzer M.A."/>
            <person name="Walker J.A."/>
            <person name="Konkel M.K."/>
            <person name="Harris R.S."/>
            <person name="Whittington C.M."/>
            <person name="Wong E.S."/>
            <person name="Gemmell N.J."/>
            <person name="Buschiazzo E."/>
            <person name="Vargas Jentzsch I.M."/>
            <person name="Merkel A."/>
            <person name="Schmitz J."/>
            <person name="Zemann A."/>
            <person name="Churakov G."/>
            <person name="Kriegs J.O."/>
            <person name="Brosius J."/>
            <person name="Murchison E.P."/>
            <person name="Sachidanandam R."/>
            <person name="Smith C."/>
            <person name="Hannon G.J."/>
            <person name="Tsend-Ayush E."/>
            <person name="McMillan D."/>
            <person name="Attenborough R."/>
            <person name="Rens W."/>
            <person name="Ferguson-Smith M."/>
            <person name="Lefevre C.M."/>
            <person name="Sharp J.A."/>
            <person name="Nicholas K.R."/>
            <person name="Ray D.A."/>
            <person name="Kube M."/>
            <person name="Reinhardt R."/>
            <person name="Pringle T.H."/>
            <person name="Taylor J."/>
            <person name="Jones R.C."/>
            <person name="Nixon B."/>
            <person name="Dacheux J.L."/>
            <person name="Niwa H."/>
            <person name="Sekita Y."/>
            <person name="Huang X."/>
            <person name="Stark A."/>
            <person name="Kheradpour P."/>
            <person name="Kellis M."/>
            <person name="Flicek P."/>
            <person name="Chen Y."/>
            <person name="Webber C."/>
            <person name="Hardison R."/>
            <person name="Nelson J."/>
            <person name="Hallsworth-Pepin K."/>
            <person name="Delehaunty K."/>
            <person name="Markovic C."/>
            <person name="Minx P."/>
            <person name="Feng Y."/>
            <person name="Kremitzki C."/>
            <person name="Mitreva M."/>
            <person name="Glasscock J."/>
            <person name="Wylie T."/>
            <person name="Wohldmann P."/>
            <person name="Thiru P."/>
            <person name="Nhan M.N."/>
            <person name="Pohl C.S."/>
            <person name="Smith S.M."/>
            <person name="Hou S."/>
            <person name="Nefedov M."/>
            <person name="de Jong P.J."/>
            <person name="Renfree M.B."/>
            <person name="Mardis E.R."/>
            <person name="Wilson R.K."/>
        </authorList>
    </citation>
    <scope>NUCLEOTIDE SEQUENCE [LARGE SCALE GENOMIC DNA]</scope>
    <source>
        <strain evidence="21 22">Glennie</strain>
    </source>
</reference>
<dbReference type="InParanoid" id="F6VN61"/>
<evidence type="ECO:0000256" key="8">
    <source>
        <dbReference type="ARBA" id="ARBA00022737"/>
    </source>
</evidence>
<dbReference type="HOGENOM" id="CLU_002011_0_0_1"/>
<dbReference type="GO" id="GO:0005524">
    <property type="term" value="F:ATP binding"/>
    <property type="evidence" value="ECO:0007669"/>
    <property type="project" value="InterPro"/>
</dbReference>
<dbReference type="InterPro" id="IPR004166">
    <property type="entry name" value="a-kinase_dom"/>
</dbReference>
<evidence type="ECO:0000256" key="18">
    <source>
        <dbReference type="SAM" id="MobiDB-lite"/>
    </source>
</evidence>
<dbReference type="PROSITE" id="PS50835">
    <property type="entry name" value="IG_LIKE"/>
    <property type="match status" value="2"/>
</dbReference>
<gene>
    <name evidence="21" type="primary">ALPK2</name>
</gene>
<evidence type="ECO:0000259" key="20">
    <source>
        <dbReference type="PROSITE" id="PS51158"/>
    </source>
</evidence>
<dbReference type="GO" id="GO:0004674">
    <property type="term" value="F:protein serine/threonine kinase activity"/>
    <property type="evidence" value="ECO:0007669"/>
    <property type="project" value="UniProtKB-KW"/>
</dbReference>
<dbReference type="OMA" id="RETSHTT"/>
<evidence type="ECO:0000256" key="14">
    <source>
        <dbReference type="ARBA" id="ARBA00048679"/>
    </source>
</evidence>
<keyword evidence="6" id="KW-0723">Serine/threonine-protein kinase</keyword>
<feature type="region of interest" description="Disordered" evidence="18">
    <location>
        <begin position="2106"/>
        <end position="2140"/>
    </location>
</feature>
<evidence type="ECO:0000256" key="2">
    <source>
        <dbReference type="ARBA" id="ARBA00006692"/>
    </source>
</evidence>
<reference evidence="21" key="2">
    <citation type="submission" date="2025-08" db="UniProtKB">
        <authorList>
            <consortium name="Ensembl"/>
        </authorList>
    </citation>
    <scope>IDENTIFICATION</scope>
    <source>
        <strain evidence="21">Glennie</strain>
    </source>
</reference>
<comment type="similarity">
    <text evidence="3">Belongs to the protein kinase superfamily. Alpha-type protein kinase family. ALPK subfamily.</text>
</comment>
<dbReference type="EC" id="2.7.11.1" evidence="4"/>
<keyword evidence="8" id="KW-0677">Repeat</keyword>
<dbReference type="PANTHER" id="PTHR47091">
    <property type="entry name" value="ALPHA-PROTEIN KINASE 2-RELATED"/>
    <property type="match status" value="1"/>
</dbReference>
<feature type="region of interest" description="Disordered" evidence="18">
    <location>
        <begin position="1137"/>
        <end position="1293"/>
    </location>
</feature>
<feature type="compositionally biased region" description="Polar residues" evidence="18">
    <location>
        <begin position="1578"/>
        <end position="1591"/>
    </location>
</feature>
<dbReference type="Ensembl" id="ENSOANT00000022257.4">
    <property type="protein sequence ID" value="ENSOANP00000022253.3"/>
    <property type="gene ID" value="ENSOANG00000014107.4"/>
</dbReference>
<comment type="similarity">
    <text evidence="2">Belongs to the protein kinase superfamily. CAMK Ser/Thr protein kinase family.</text>
</comment>
<feature type="domain" description="Ig-like" evidence="19">
    <location>
        <begin position="1756"/>
        <end position="1844"/>
    </location>
</feature>
<evidence type="ECO:0000256" key="4">
    <source>
        <dbReference type="ARBA" id="ARBA00012513"/>
    </source>
</evidence>
<feature type="compositionally biased region" description="Polar residues" evidence="18">
    <location>
        <begin position="1175"/>
        <end position="1185"/>
    </location>
</feature>
<dbReference type="SUPFAM" id="SSF48726">
    <property type="entry name" value="Immunoglobulin"/>
    <property type="match status" value="2"/>
</dbReference>
<protein>
    <recommendedName>
        <fullName evidence="16">Alpha-protein kinase 2</fullName>
        <ecNumber evidence="4">2.7.11.1</ecNumber>
    </recommendedName>
    <alternativeName>
        <fullName evidence="17">Heart alpha-protein kinase</fullName>
    </alternativeName>
</protein>
<evidence type="ECO:0000256" key="11">
    <source>
        <dbReference type="ARBA" id="ARBA00023157"/>
    </source>
</evidence>
<evidence type="ECO:0000256" key="15">
    <source>
        <dbReference type="ARBA" id="ARBA00059647"/>
    </source>
</evidence>
<evidence type="ECO:0000256" key="5">
    <source>
        <dbReference type="ARBA" id="ARBA00022475"/>
    </source>
</evidence>
<feature type="compositionally biased region" description="Basic and acidic residues" evidence="18">
    <location>
        <begin position="1259"/>
        <end position="1268"/>
    </location>
</feature>
<dbReference type="CTD" id="115701"/>
<evidence type="ECO:0000313" key="22">
    <source>
        <dbReference type="Proteomes" id="UP000002279"/>
    </source>
</evidence>
<feature type="compositionally biased region" description="Polar residues" evidence="18">
    <location>
        <begin position="1522"/>
        <end position="1531"/>
    </location>
</feature>
<keyword evidence="22" id="KW-1185">Reference proteome</keyword>
<accession>F6VN61</accession>
<sequence length="2140" mass="235715">MWHEKMTDSKSPVWSTPCFLSTLPSQTVLENSDITLCCTITGHPKPEVTWYKNGQDITESDTVSNYEILEDQFIHILHLYSCTQKDAAVYQISAQNCFGMICCSAFIQVEPFAKHQLYPDLKDDTASERKEPEAGQRKYSSLVDQKEQAFEVEGKFSSQDTSSSTSTNASLPYASSPCTLPSLENNDHNSGCLEENADVTDTGKSPHDHYNQIYPEEIADDLFFPKKSEAADKSGKCCRKQIHSKPSKLTDDHMDSSNPKEEVFISRQRDTKMQKYISSCIPLTEIPTSNFPTNRVQVDQHFSPQVACEGGTHLELLPETDLPYKEERLDDDLEYLECSNVMMDYSEGIWQKEVQGVDPVFLLESYDEEETEVSEGCLGGWRNFLSEMGGQFRVSDNTEPMDTAIGFCVPHSKPREVAGRSRLTTFSPPTSQTGMTLTLGHHQDETSTVKDRETYQLPIPSAAVENDYPGIEEEGTKSRQAGDLPVGGPPNMNSMQAKPSPRGLEKSAGSHILEATAESRAAGAPAQRKGLKKLVRVKRPGAKEKLQQLNRNLKESVPEGSFDLLVPEEIGKQDLARSDSRDGFQVTANGTDFQTQFQERKCAVPTQAQEQEIKSVQSPVDSILQGGGDTNCMRKEKWTGHPLEISQVSSSDACPQVQGEETNVKGKSLNLSQASPELEKDPEFPQVVCPLNEIVPSPLLTLERTTDGNGSPAKNVMLESWTLGLQPAPGGDHRGTNEWPEGFWENKPSEHVTHETRNEIGNEQEQLITCFQQGTAADPSNREEACAALASSVVLKAPEDKGNRPWETEGTLVNGPSEGADQGTSCDTSGPSPGTSGVQYLPWEVCPMDSELADKASDLCSLSHEKTLHETSLPLFKVNVAKSPHPKEENDKVEISEMAHSGSSPVTPNDLVVCCGSAVQENEAQNDITKSAQVLTADPTRDNDSNLISSDEAETLVENNFLSQFEETGEQCSGLENKTEAPSVHSLTQENFKPKSNKTFFTDNIKCLHIPIDGEETQAINTAIKGRQVKYLAVSIAQNNHSFHTQESLSDVPADNVVQLPYSEQCVQLINDSITNSTKQLPTEELHIIESNRAPEEHPCLPNLLEGEDLGSNSLDEIADQFASEKYALHQAVNKNPEENHHADGKESEGDKHQQNTPSEEPRPESAAPESDSSGQLRSLIANSSSKDEAESGKHRGQDAKAEGAEMKPTFPSSPAYAFGEPRGSEMDQEKGKSELGNKETVTLKVSVLEPPPPPTEPLHSEVQESETKPGTSDKPCEISAERNDDNRVPELDPCENLTSFSCSQLSEESATIENRNKIEVKSNGDHCIICSQNLSQLGILESSVDPDDEKKECVNHPTIKEDLNMDTEDVGKKGGSRIEPQHEGFCQKAITSFLNYSEIPGSSVDPIKESNEGAEVMEISSAEKTAQAETTPGVKEENWSRNLEVKDVFSQCPQIGQPSGEGISCPSSIDQCKGGVKKATDESDFMVTEQETLENQNVKPISPNGTPSSSSADRPQEEDTNNSPKQSQEASAKIIDELKPRGCVCINSNEPVNFENECAVSFPAPLLISSGPIEPPRNSSIEETATNSVTGDKIEEPSIDKGKNINSSDSPKDASVLIPIECVSYDSLKCQGQPSLCLNQQDFLSGTFERTEKSMAPCPLVPESRKFPKTPPSLAVPPEMKTKQDTNNGEHLPEGVKKKILSKVAALKLRLEEKANVRKNLTGIRKISKMETALKPNEEKKDLKKGPCKKDGKAPVLLKKIQAEMFPDHSGNIKLCCQFAEIHEESTILWTKDSKLIARVHRSAGDHSTVSLAIVQASKKDQGLYYCCLKNTYGKVTAEFNLTSEVLEKLSYHQDIKGCEEIEFSQLIFREDFISDSYFGGNLRGQIATEELHFGEGVHRKAFRSKVMQGLTPVFLPGHACVLKVHNAIAYGTKNNDELVQRNYKLATQECYVQNTARQYAKIYAAEAQPLEGFGEVPEIIPIFLIHRPENNIPYATVEEELIGEFVKYSIRDGKEINFLRRESEAGQKCCTFQHWVYQKTSGGLLVTDMQGVGMKLTDVGIATLAKGYKGFKGNCSISFIDQFKTLHQCNKYCEMLGLKSLQANHQKQRKPTSGRNKAQPNTSTVKKTMGVVQEDKKT</sequence>
<evidence type="ECO:0000256" key="17">
    <source>
        <dbReference type="ARBA" id="ARBA00080408"/>
    </source>
</evidence>
<evidence type="ECO:0000259" key="19">
    <source>
        <dbReference type="PROSITE" id="PS50835"/>
    </source>
</evidence>
<feature type="compositionally biased region" description="Low complexity" evidence="18">
    <location>
        <begin position="1165"/>
        <end position="1174"/>
    </location>
</feature>
<evidence type="ECO:0000256" key="3">
    <source>
        <dbReference type="ARBA" id="ARBA00008651"/>
    </source>
</evidence>
<feature type="region of interest" description="Disordered" evidence="18">
    <location>
        <begin position="800"/>
        <end position="834"/>
    </location>
</feature>
<feature type="compositionally biased region" description="Basic and acidic residues" evidence="18">
    <location>
        <begin position="1186"/>
        <end position="1206"/>
    </location>
</feature>